<evidence type="ECO:0000256" key="1">
    <source>
        <dbReference type="SAM" id="Phobius"/>
    </source>
</evidence>
<name>A0A8C9V6S5_SCLFO</name>
<evidence type="ECO:0000313" key="2">
    <source>
        <dbReference type="Ensembl" id="ENSSFOP00015030562.2"/>
    </source>
</evidence>
<dbReference type="OrthoDB" id="8250049at2759"/>
<reference evidence="2 3" key="1">
    <citation type="submission" date="2019-04" db="EMBL/GenBank/DDBJ databases">
        <authorList>
            <consortium name="Wellcome Sanger Institute Data Sharing"/>
        </authorList>
    </citation>
    <scope>NUCLEOTIDE SEQUENCE [LARGE SCALE GENOMIC DNA]</scope>
</reference>
<dbReference type="Pfam" id="PF14800">
    <property type="entry name" value="DUF4481"/>
    <property type="match status" value="1"/>
</dbReference>
<dbReference type="KEGG" id="sfm:108927334"/>
<keyword evidence="3" id="KW-1185">Reference proteome</keyword>
<keyword evidence="1" id="KW-1133">Transmembrane helix</keyword>
<accession>A0A8C9V6S5</accession>
<sequence length="353" mass="39902">MENEITLENEAHVYEVEIDKPHPSSNHSKFREVLQWSNGQCVLAVPSTSKLSPRFDVSLCRALLGRDGFQIPPEDLQIPLQEALDSPSVRRYLLFSSSVFQFFLAPVVYVVVWCCLYSSVHLCLRLDLKAFWLFCGLVSLAAVIVTAVIILILNNSSKKININTDVRLIQVNETLLKYKLLVGLDDSEHRFTGTLQLYFLYWDLTPCLARLSETLEKCAGAQLQNKLQRRMSNLRLVVDMPDHDLEERSTQDGGSEETRPLLLESQGRGCRTESHQREMLTKSYSLVPDRSLSSQAKAYRLLLTYSAAYVKLTMSSRLPGRTDSSDCPPESESCHCSVATICLCQYIQNNILG</sequence>
<protein>
    <submittedName>
        <fullName evidence="2">Transmembrane protein 268-like</fullName>
    </submittedName>
</protein>
<dbReference type="PANTHER" id="PTHR31193">
    <property type="entry name" value="TRANSMEMBRANE PROTEIN C9ORF91"/>
    <property type="match status" value="1"/>
</dbReference>
<dbReference type="InterPro" id="IPR028054">
    <property type="entry name" value="DUF4481"/>
</dbReference>
<keyword evidence="1" id="KW-0812">Transmembrane</keyword>
<organism evidence="2 3">
    <name type="scientific">Scleropages formosus</name>
    <name type="common">Asian bonytongue</name>
    <name type="synonym">Osteoglossum formosum</name>
    <dbReference type="NCBI Taxonomy" id="113540"/>
    <lineage>
        <taxon>Eukaryota</taxon>
        <taxon>Metazoa</taxon>
        <taxon>Chordata</taxon>
        <taxon>Craniata</taxon>
        <taxon>Vertebrata</taxon>
        <taxon>Euteleostomi</taxon>
        <taxon>Actinopterygii</taxon>
        <taxon>Neopterygii</taxon>
        <taxon>Teleostei</taxon>
        <taxon>Osteoglossocephala</taxon>
        <taxon>Osteoglossomorpha</taxon>
        <taxon>Osteoglossiformes</taxon>
        <taxon>Osteoglossidae</taxon>
        <taxon>Scleropages</taxon>
    </lineage>
</organism>
<reference evidence="2" key="2">
    <citation type="submission" date="2025-08" db="UniProtKB">
        <authorList>
            <consortium name="Ensembl"/>
        </authorList>
    </citation>
    <scope>IDENTIFICATION</scope>
</reference>
<dbReference type="PANTHER" id="PTHR31193:SF1">
    <property type="entry name" value="TRANSMEMBRANE PROTEIN 268"/>
    <property type="match status" value="1"/>
</dbReference>
<dbReference type="AlphaFoldDB" id="A0A8C9V6S5"/>
<dbReference type="GeneID" id="108927334"/>
<dbReference type="RefSeq" id="XP_018596095.2">
    <property type="nucleotide sequence ID" value="XM_018740579.2"/>
</dbReference>
<dbReference type="Ensembl" id="ENSSFOT00015030909.2">
    <property type="protein sequence ID" value="ENSSFOP00015030562.2"/>
    <property type="gene ID" value="ENSSFOG00015019610.2"/>
</dbReference>
<dbReference type="RefSeq" id="XP_018596096.2">
    <property type="nucleotide sequence ID" value="XM_018740580.2"/>
</dbReference>
<evidence type="ECO:0000313" key="3">
    <source>
        <dbReference type="Proteomes" id="UP000694397"/>
    </source>
</evidence>
<gene>
    <name evidence="2" type="primary">LOC108927334</name>
</gene>
<reference evidence="2" key="3">
    <citation type="submission" date="2025-09" db="UniProtKB">
        <authorList>
            <consortium name="Ensembl"/>
        </authorList>
    </citation>
    <scope>IDENTIFICATION</scope>
</reference>
<feature type="transmembrane region" description="Helical" evidence="1">
    <location>
        <begin position="131"/>
        <end position="153"/>
    </location>
</feature>
<dbReference type="Proteomes" id="UP000694397">
    <property type="component" value="Chromosome 18"/>
</dbReference>
<keyword evidence="1" id="KW-0472">Membrane</keyword>
<feature type="transmembrane region" description="Helical" evidence="1">
    <location>
        <begin position="92"/>
        <end position="119"/>
    </location>
</feature>
<proteinExistence type="predicted"/>
<dbReference type="GeneTree" id="ENSGT00390000011559"/>